<comment type="catalytic activity">
    <reaction evidence="1">
        <text>ATP + protein L-histidine = ADP + protein N-phospho-L-histidine.</text>
        <dbReference type="EC" id="2.7.13.3"/>
    </reaction>
</comment>
<reference evidence="10 11" key="1">
    <citation type="submission" date="2023-07" db="EMBL/GenBank/DDBJ databases">
        <title>Sorghum-associated microbial communities from plants grown in Nebraska, USA.</title>
        <authorList>
            <person name="Schachtman D."/>
        </authorList>
    </citation>
    <scope>NUCLEOTIDE SEQUENCE [LARGE SCALE GENOMIC DNA]</scope>
    <source>
        <strain evidence="10 11">DS1781</strain>
    </source>
</reference>
<feature type="transmembrane region" description="Helical" evidence="7">
    <location>
        <begin position="184"/>
        <end position="207"/>
    </location>
</feature>
<evidence type="ECO:0000256" key="3">
    <source>
        <dbReference type="ARBA" id="ARBA00022553"/>
    </source>
</evidence>
<feature type="transmembrane region" description="Helical" evidence="7">
    <location>
        <begin position="16"/>
        <end position="35"/>
    </location>
</feature>
<dbReference type="CDD" id="cd00082">
    <property type="entry name" value="HisKA"/>
    <property type="match status" value="1"/>
</dbReference>
<dbReference type="SMART" id="SM00387">
    <property type="entry name" value="HATPase_c"/>
    <property type="match status" value="1"/>
</dbReference>
<dbReference type="InterPro" id="IPR001789">
    <property type="entry name" value="Sig_transdc_resp-reg_receiver"/>
</dbReference>
<evidence type="ECO:0000313" key="10">
    <source>
        <dbReference type="EMBL" id="MDR6537808.1"/>
    </source>
</evidence>
<keyword evidence="4" id="KW-0808">Transferase</keyword>
<evidence type="ECO:0000256" key="6">
    <source>
        <dbReference type="PROSITE-ProRule" id="PRU00169"/>
    </source>
</evidence>
<organism evidence="10 11">
    <name type="scientific">Variovorax soli</name>
    <dbReference type="NCBI Taxonomy" id="376815"/>
    <lineage>
        <taxon>Bacteria</taxon>
        <taxon>Pseudomonadati</taxon>
        <taxon>Pseudomonadota</taxon>
        <taxon>Betaproteobacteria</taxon>
        <taxon>Burkholderiales</taxon>
        <taxon>Comamonadaceae</taxon>
        <taxon>Variovorax</taxon>
    </lineage>
</organism>
<evidence type="ECO:0000259" key="8">
    <source>
        <dbReference type="PROSITE" id="PS50109"/>
    </source>
</evidence>
<dbReference type="SUPFAM" id="SSF55874">
    <property type="entry name" value="ATPase domain of HSP90 chaperone/DNA topoisomerase II/histidine kinase"/>
    <property type="match status" value="1"/>
</dbReference>
<dbReference type="InterPro" id="IPR003661">
    <property type="entry name" value="HisK_dim/P_dom"/>
</dbReference>
<dbReference type="Pfam" id="PF02518">
    <property type="entry name" value="HATPase_c"/>
    <property type="match status" value="1"/>
</dbReference>
<dbReference type="InterPro" id="IPR036890">
    <property type="entry name" value="HATPase_C_sf"/>
</dbReference>
<proteinExistence type="predicted"/>
<feature type="domain" description="Histidine kinase" evidence="8">
    <location>
        <begin position="237"/>
        <end position="452"/>
    </location>
</feature>
<dbReference type="SUPFAM" id="SSF47384">
    <property type="entry name" value="Homodimeric domain of signal transducing histidine kinase"/>
    <property type="match status" value="1"/>
</dbReference>
<dbReference type="InterPro" id="IPR036097">
    <property type="entry name" value="HisK_dim/P_sf"/>
</dbReference>
<evidence type="ECO:0000256" key="2">
    <source>
        <dbReference type="ARBA" id="ARBA00012438"/>
    </source>
</evidence>
<sequence length="585" mass="63397">MSIRESWSALLRGRNIIAAVVAMIAISFMAVSVCISRLDEQIMEKAGPDEGYYWTVAQYELAYLRMREAIEVLALGGDMDDDELSKRSAVLMSKALILTGASELTAFFESITGFSSGRQEVDAFHRRVNHMLDSPEVLRLHAPHLVKEFADMEETILTLANAVRVEELEARSAALESLLTQRRLLWIAVWIGFGVMLLWVLSMSLSWSRYLREARGRERALESERQAVQAKTQFLGMVSHELRSPLQSIVSALDVLESGQALPDQAEVTRRIRRSADELAVQLRDLLTLARGQAGRIELRPEVFEATELVREMAEDAAMIAEAKGLRLTVEIPSEPVFVVADGARIGQLLHNLIGNAVRYTDHGGVTVSLQAFDASMAQLRLRIADTGPGLPAAAADTVTRGTEPVPHQPGRGRGIGLAVVRALLLQLGGSTQVSQTPAGGTTIDLAIPAVAAEERTPAEGSGMRRLLAVSDRPELLEKVADTAMELGLGCDTAMSAAVALNLLAAHAYGTVVIDFDLPGTTSAELAAQVRTAGLNSSARLVAMASSRRLADARDTFDAVLEKPIRRQQALAIMRTQGSQPAQLK</sequence>
<evidence type="ECO:0000256" key="4">
    <source>
        <dbReference type="ARBA" id="ARBA00022679"/>
    </source>
</evidence>
<dbReference type="PANTHER" id="PTHR43047">
    <property type="entry name" value="TWO-COMPONENT HISTIDINE PROTEIN KINASE"/>
    <property type="match status" value="1"/>
</dbReference>
<evidence type="ECO:0000256" key="1">
    <source>
        <dbReference type="ARBA" id="ARBA00000085"/>
    </source>
</evidence>
<keyword evidence="11" id="KW-1185">Reference proteome</keyword>
<dbReference type="Gene3D" id="3.40.50.2300">
    <property type="match status" value="1"/>
</dbReference>
<dbReference type="Pfam" id="PF00512">
    <property type="entry name" value="HisKA"/>
    <property type="match status" value="1"/>
</dbReference>
<dbReference type="PANTHER" id="PTHR43047:SF72">
    <property type="entry name" value="OSMOSENSING HISTIDINE PROTEIN KINASE SLN1"/>
    <property type="match status" value="1"/>
</dbReference>
<evidence type="ECO:0000259" key="9">
    <source>
        <dbReference type="PROSITE" id="PS50110"/>
    </source>
</evidence>
<dbReference type="SMART" id="SM00448">
    <property type="entry name" value="REC"/>
    <property type="match status" value="1"/>
</dbReference>
<evidence type="ECO:0000313" key="11">
    <source>
        <dbReference type="Proteomes" id="UP001184230"/>
    </source>
</evidence>
<keyword evidence="7" id="KW-0472">Membrane</keyword>
<dbReference type="SUPFAM" id="SSF52172">
    <property type="entry name" value="CheY-like"/>
    <property type="match status" value="1"/>
</dbReference>
<dbReference type="Proteomes" id="UP001184230">
    <property type="component" value="Unassembled WGS sequence"/>
</dbReference>
<dbReference type="EC" id="2.7.13.3" evidence="2"/>
<keyword evidence="7" id="KW-1133">Transmembrane helix</keyword>
<accession>A0ABU1NHG5</accession>
<feature type="modified residue" description="4-aspartylphosphate" evidence="6">
    <location>
        <position position="515"/>
    </location>
</feature>
<dbReference type="PROSITE" id="PS50110">
    <property type="entry name" value="RESPONSE_REGULATORY"/>
    <property type="match status" value="1"/>
</dbReference>
<dbReference type="Gene3D" id="1.10.287.130">
    <property type="match status" value="1"/>
</dbReference>
<keyword evidence="3 6" id="KW-0597">Phosphoprotein</keyword>
<dbReference type="PROSITE" id="PS50109">
    <property type="entry name" value="HIS_KIN"/>
    <property type="match status" value="1"/>
</dbReference>
<dbReference type="SMART" id="SM00388">
    <property type="entry name" value="HisKA"/>
    <property type="match status" value="1"/>
</dbReference>
<dbReference type="RefSeq" id="WP_309904018.1">
    <property type="nucleotide sequence ID" value="NZ_JAVDRF010000007.1"/>
</dbReference>
<feature type="domain" description="Response regulatory" evidence="9">
    <location>
        <begin position="466"/>
        <end position="578"/>
    </location>
</feature>
<comment type="caution">
    <text evidence="10">The sequence shown here is derived from an EMBL/GenBank/DDBJ whole genome shotgun (WGS) entry which is preliminary data.</text>
</comment>
<gene>
    <name evidence="10" type="ORF">J2739_003589</name>
</gene>
<evidence type="ECO:0000256" key="7">
    <source>
        <dbReference type="SAM" id="Phobius"/>
    </source>
</evidence>
<name>A0ABU1NHG5_9BURK</name>
<dbReference type="Gene3D" id="3.30.565.10">
    <property type="entry name" value="Histidine kinase-like ATPase, C-terminal domain"/>
    <property type="match status" value="1"/>
</dbReference>
<keyword evidence="5 10" id="KW-0418">Kinase</keyword>
<dbReference type="PRINTS" id="PR00344">
    <property type="entry name" value="BCTRLSENSOR"/>
</dbReference>
<dbReference type="InterPro" id="IPR011006">
    <property type="entry name" value="CheY-like_superfamily"/>
</dbReference>
<protein>
    <recommendedName>
        <fullName evidence="2">histidine kinase</fullName>
        <ecNumber evidence="2">2.7.13.3</ecNumber>
    </recommendedName>
</protein>
<dbReference type="GO" id="GO:0016301">
    <property type="term" value="F:kinase activity"/>
    <property type="evidence" value="ECO:0007669"/>
    <property type="project" value="UniProtKB-KW"/>
</dbReference>
<dbReference type="InterPro" id="IPR003594">
    <property type="entry name" value="HATPase_dom"/>
</dbReference>
<dbReference type="InterPro" id="IPR005467">
    <property type="entry name" value="His_kinase_dom"/>
</dbReference>
<dbReference type="EMBL" id="JAVDRF010000007">
    <property type="protein sequence ID" value="MDR6537808.1"/>
    <property type="molecule type" value="Genomic_DNA"/>
</dbReference>
<dbReference type="InterPro" id="IPR004358">
    <property type="entry name" value="Sig_transdc_His_kin-like_C"/>
</dbReference>
<evidence type="ECO:0000256" key="5">
    <source>
        <dbReference type="ARBA" id="ARBA00022777"/>
    </source>
</evidence>
<keyword evidence="7" id="KW-0812">Transmembrane</keyword>